<dbReference type="SUPFAM" id="SSF51735">
    <property type="entry name" value="NAD(P)-binding Rossmann-fold domains"/>
    <property type="match status" value="1"/>
</dbReference>
<dbReference type="PANTHER" id="PTHR48075:SF7">
    <property type="entry name" value="3-HYDROXYACYL-COA DEHYDROGENASE-RELATED"/>
    <property type="match status" value="1"/>
</dbReference>
<evidence type="ECO:0000256" key="5">
    <source>
        <dbReference type="ARBA" id="ARBA00023002"/>
    </source>
</evidence>
<keyword evidence="3" id="KW-0276">Fatty acid metabolism</keyword>
<evidence type="ECO:0000259" key="10">
    <source>
        <dbReference type="Pfam" id="PF02737"/>
    </source>
</evidence>
<dbReference type="AlphaFoldDB" id="A0A1B7WYV4"/>
<keyword evidence="6" id="KW-0520">NAD</keyword>
<evidence type="ECO:0000256" key="3">
    <source>
        <dbReference type="ARBA" id="ARBA00022832"/>
    </source>
</evidence>
<evidence type="ECO:0000256" key="8">
    <source>
        <dbReference type="ARBA" id="ARBA00049556"/>
    </source>
</evidence>
<comment type="caution">
    <text evidence="11">The sequence shown here is derived from an EMBL/GenBank/DDBJ whole genome shotgun (WGS) entry which is preliminary data.</text>
</comment>
<comment type="catalytic activity">
    <reaction evidence="8">
        <text>a (3S)-3-hydroxyacyl-CoA + NAD(+) = a 3-oxoacyl-CoA + NADH + H(+)</text>
        <dbReference type="Rhea" id="RHEA:22432"/>
        <dbReference type="ChEBI" id="CHEBI:15378"/>
        <dbReference type="ChEBI" id="CHEBI:57318"/>
        <dbReference type="ChEBI" id="CHEBI:57540"/>
        <dbReference type="ChEBI" id="CHEBI:57945"/>
        <dbReference type="ChEBI" id="CHEBI:90726"/>
        <dbReference type="EC" id="1.1.1.35"/>
    </reaction>
</comment>
<dbReference type="PATRIC" id="fig|1710896.3.peg.4058"/>
<dbReference type="Pfam" id="PF00378">
    <property type="entry name" value="ECH_1"/>
    <property type="match status" value="1"/>
</dbReference>
<feature type="domain" description="3-hydroxyacyl-CoA dehydrogenase C-terminal" evidence="9">
    <location>
        <begin position="193"/>
        <end position="293"/>
    </location>
</feature>
<evidence type="ECO:0000259" key="9">
    <source>
        <dbReference type="Pfam" id="PF00725"/>
    </source>
</evidence>
<keyword evidence="7" id="KW-0443">Lipid metabolism</keyword>
<dbReference type="InterPro" id="IPR006176">
    <property type="entry name" value="3-OHacyl-CoA_DH_NAD-bd"/>
</dbReference>
<evidence type="ECO:0000313" key="11">
    <source>
        <dbReference type="EMBL" id="OBQ42306.1"/>
    </source>
</evidence>
<evidence type="ECO:0000256" key="1">
    <source>
        <dbReference type="ARBA" id="ARBA00005005"/>
    </source>
</evidence>
<organism evidence="11 12">
    <name type="scientific">Aphanizomenon flos-aquae WA102</name>
    <dbReference type="NCBI Taxonomy" id="1710896"/>
    <lineage>
        <taxon>Bacteria</taxon>
        <taxon>Bacillati</taxon>
        <taxon>Cyanobacteriota</taxon>
        <taxon>Cyanophyceae</taxon>
        <taxon>Nostocales</taxon>
        <taxon>Aphanizomenonaceae</taxon>
        <taxon>Aphanizomenon</taxon>
    </lineage>
</organism>
<evidence type="ECO:0000256" key="6">
    <source>
        <dbReference type="ARBA" id="ARBA00023027"/>
    </source>
</evidence>
<dbReference type="PANTHER" id="PTHR48075">
    <property type="entry name" value="3-HYDROXYACYL-COA DEHYDROGENASE FAMILY PROTEIN"/>
    <property type="match status" value="1"/>
</dbReference>
<comment type="similarity">
    <text evidence="2">Belongs to the 3-hydroxyacyl-CoA dehydrogenase family.</text>
</comment>
<dbReference type="Gene3D" id="3.90.226.10">
    <property type="entry name" value="2-enoyl-CoA Hydratase, Chain A, domain 1"/>
    <property type="match status" value="1"/>
</dbReference>
<dbReference type="Gene3D" id="3.40.50.720">
    <property type="entry name" value="NAD(P)-binding Rossmann-like Domain"/>
    <property type="match status" value="1"/>
</dbReference>
<protein>
    <submittedName>
        <fullName evidence="11">3-hydroxyacyl-CoA dehydrogenase</fullName>
    </submittedName>
</protein>
<comment type="pathway">
    <text evidence="1">Lipid metabolism; fatty acid beta-oxidation.</text>
</comment>
<evidence type="ECO:0000313" key="12">
    <source>
        <dbReference type="Proteomes" id="UP000092093"/>
    </source>
</evidence>
<dbReference type="InterPro" id="IPR008927">
    <property type="entry name" value="6-PGluconate_DH-like_C_sf"/>
</dbReference>
<dbReference type="Proteomes" id="UP000092093">
    <property type="component" value="Unassembled WGS sequence"/>
</dbReference>
<dbReference type="GO" id="GO:0006635">
    <property type="term" value="P:fatty acid beta-oxidation"/>
    <property type="evidence" value="ECO:0007669"/>
    <property type="project" value="UniProtKB-UniPathway"/>
</dbReference>
<dbReference type="Pfam" id="PF02737">
    <property type="entry name" value="3HCDH_N"/>
    <property type="match status" value="1"/>
</dbReference>
<keyword evidence="4" id="KW-0442">Lipid degradation</keyword>
<dbReference type="GO" id="GO:0003857">
    <property type="term" value="F:(3S)-3-hydroxyacyl-CoA dehydrogenase (NAD+) activity"/>
    <property type="evidence" value="ECO:0007669"/>
    <property type="project" value="UniProtKB-EC"/>
</dbReference>
<dbReference type="EMBL" id="LJOW01000112">
    <property type="protein sequence ID" value="OBQ42306.1"/>
    <property type="molecule type" value="Genomic_DNA"/>
</dbReference>
<name>A0A1B7WYV4_APHFL</name>
<sequence>MYKPFRTAAVLGAGIMGAQIAAHLANVGLDVLLLDRPSEGKNKNARGEQLFKTALKLNPTPFFTEKIPRRITLGNFDEDLHKLAEVDWIIESVIEDLQIKQELIEQVEKVAREDGIISTNTSGLSLKKIIAGRSDSFRRRFLGTHFFNPPRYMKLLELIPTKDTDPQVLERIKWFGRVHLGKGIIIAKDTPNFVGNRIGNYDLMPGILHGLTKQDYTIEEVDFLTGPLVGRPKSATFRTADLVGLDTVTRILDNVYEAIPEDESREIFRTPPVLRKLVEKGALGVKSSGGFYQKQGNKICVINPTTLEYEPPKPLNLGEEVEKIAKIVDVKERLRALYQEQGRAGSFFRQTILEMLAYSARRIPEIAENPADIDRCLRWGWNWELGLFEIWDTLGVESVITDMKTAGIKIPAWVEEMQLSGVSSFYKQHETITIPGLGLGYIPLETPKIYVFGQGYLPLETPADEISLAQIKTSPQRTLWSNTEAALLNLGDGVVLYEFRSHGNALTMKVITGLLEVIDLIEKQDQILGLIIGNEGKNFCVGLNLRDDLVELDKKFQELIQYMYYANKPIIAALHGQVLGGGWELAKTCSQVVAAAESNIGLVELSVGLIPAGGGLTNMIAVADERAGSELPQDIWPFLDRIFQAITSAKITNSAYEAQNIGFLSHDARIIIDAERRFYIAKQEVIRLYNEGFTPPPIRSSIMVLGNSAKARLEQNAYNWWQGGYMSAYDYHLIERLAYVLTGGDISEPTLVHENYLLKLERETFISLLAEVKTQERISYMLTHKSPLRN</sequence>
<feature type="domain" description="3-hydroxyacyl-CoA dehydrogenase NAD binding" evidence="10">
    <location>
        <begin position="8"/>
        <end position="189"/>
    </location>
</feature>
<evidence type="ECO:0000256" key="4">
    <source>
        <dbReference type="ARBA" id="ARBA00022963"/>
    </source>
</evidence>
<proteinExistence type="inferred from homology"/>
<dbReference type="InterPro" id="IPR029045">
    <property type="entry name" value="ClpP/crotonase-like_dom_sf"/>
</dbReference>
<dbReference type="UniPathway" id="UPA00659"/>
<dbReference type="Pfam" id="PF00725">
    <property type="entry name" value="3HCDH"/>
    <property type="match status" value="1"/>
</dbReference>
<dbReference type="CDD" id="cd06558">
    <property type="entry name" value="crotonase-like"/>
    <property type="match status" value="1"/>
</dbReference>
<evidence type="ECO:0000256" key="7">
    <source>
        <dbReference type="ARBA" id="ARBA00023098"/>
    </source>
</evidence>
<reference evidence="11 12" key="1">
    <citation type="submission" date="2015-09" db="EMBL/GenBank/DDBJ databases">
        <title>Aphanizomenon flos-aquae WA102.</title>
        <authorList>
            <person name="Driscoll C."/>
        </authorList>
    </citation>
    <scope>NUCLEOTIDE SEQUENCE [LARGE SCALE GENOMIC DNA]</scope>
    <source>
        <strain evidence="11">WA102</strain>
    </source>
</reference>
<dbReference type="SUPFAM" id="SSF52096">
    <property type="entry name" value="ClpP/crotonase"/>
    <property type="match status" value="1"/>
</dbReference>
<keyword evidence="5" id="KW-0560">Oxidoreductase</keyword>
<dbReference type="InterPro" id="IPR036291">
    <property type="entry name" value="NAD(P)-bd_dom_sf"/>
</dbReference>
<dbReference type="GO" id="GO:0070403">
    <property type="term" value="F:NAD+ binding"/>
    <property type="evidence" value="ECO:0007669"/>
    <property type="project" value="InterPro"/>
</dbReference>
<dbReference type="Gene3D" id="1.10.1040.50">
    <property type="match status" value="1"/>
</dbReference>
<accession>A0A1B7WYV4</accession>
<dbReference type="InterPro" id="IPR001753">
    <property type="entry name" value="Enoyl-CoA_hydra/iso"/>
</dbReference>
<dbReference type="InterPro" id="IPR006108">
    <property type="entry name" value="3HC_DH_C"/>
</dbReference>
<evidence type="ECO:0000256" key="2">
    <source>
        <dbReference type="ARBA" id="ARBA00009463"/>
    </source>
</evidence>
<dbReference type="SUPFAM" id="SSF48179">
    <property type="entry name" value="6-phosphogluconate dehydrogenase C-terminal domain-like"/>
    <property type="match status" value="2"/>
</dbReference>
<gene>
    <name evidence="11" type="ORF">AN484_18535</name>
</gene>